<dbReference type="Proteomes" id="UP001143910">
    <property type="component" value="Unassembled WGS sequence"/>
</dbReference>
<organism evidence="1 2">
    <name type="scientific">Zarea fungicola</name>
    <dbReference type="NCBI Taxonomy" id="93591"/>
    <lineage>
        <taxon>Eukaryota</taxon>
        <taxon>Fungi</taxon>
        <taxon>Dikarya</taxon>
        <taxon>Ascomycota</taxon>
        <taxon>Pezizomycotina</taxon>
        <taxon>Sordariomycetes</taxon>
        <taxon>Hypocreomycetidae</taxon>
        <taxon>Hypocreales</taxon>
        <taxon>Cordycipitaceae</taxon>
        <taxon>Zarea</taxon>
    </lineage>
</organism>
<evidence type="ECO:0000313" key="1">
    <source>
        <dbReference type="EMBL" id="KAJ2982736.1"/>
    </source>
</evidence>
<evidence type="ECO:0000313" key="2">
    <source>
        <dbReference type="Proteomes" id="UP001143910"/>
    </source>
</evidence>
<comment type="caution">
    <text evidence="1">The sequence shown here is derived from an EMBL/GenBank/DDBJ whole genome shotgun (WGS) entry which is preliminary data.</text>
</comment>
<keyword evidence="2" id="KW-1185">Reference proteome</keyword>
<sequence length="375" mass="39896">MTMALDPSQQQRFGPGLSFDYQAHAQPPAFSNPWSSSSSPPQSIPAAAGPGSAVFNVHGQPSMPPAMMPGKPIPGRASTGSTSSMASYGSMPIPSSAASHNPPSSSLSIQHELLNPNHDMLSMNRMQTSAAAFGEPSYAATASPVNGHFAPPATGPYEAMGYAAAPPRHHPFPIGHDDPSRRFSQAPMPPTEDRRGFADALDAGHGMLAMSQETPRNIYGGGRNDRSSVDSYGFPSTHSTSSSISSTGNISSYYGDSVSDYSTAGSDIESRTLPRPQGLLGHQMPPAPQSMMGQFSSKVSSSTQKKHKCKVCDKRFTRPSSLQTHMYSHTGEKPFACDVEGCGRHFSVVSNLRRHRKVHRGDARSEAGSEDHHSD</sequence>
<gene>
    <name evidence="1" type="ORF">NQ176_g1183</name>
</gene>
<dbReference type="EMBL" id="JANJQO010000060">
    <property type="protein sequence ID" value="KAJ2982736.1"/>
    <property type="molecule type" value="Genomic_DNA"/>
</dbReference>
<proteinExistence type="predicted"/>
<accession>A0ACC1NW73</accession>
<reference evidence="1" key="1">
    <citation type="submission" date="2022-08" db="EMBL/GenBank/DDBJ databases">
        <title>Genome Sequence of Lecanicillium fungicola.</title>
        <authorList>
            <person name="Buettner E."/>
        </authorList>
    </citation>
    <scope>NUCLEOTIDE SEQUENCE</scope>
    <source>
        <strain evidence="1">Babe33</strain>
    </source>
</reference>
<protein>
    <submittedName>
        <fullName evidence="1">Uncharacterized protein</fullName>
    </submittedName>
</protein>
<name>A0ACC1NW73_9HYPO</name>